<dbReference type="AlphaFoldDB" id="A0A6C8GSB1"/>
<sequence length="47" mass="5469">MASHITRYILEQWKKQDAQRTTQGKTPPFKKCQRLRLPLSLSNAADI</sequence>
<evidence type="ECO:0000313" key="1">
    <source>
        <dbReference type="EMBL" id="EHC40164.1"/>
    </source>
</evidence>
<proteinExistence type="predicted"/>
<comment type="caution">
    <text evidence="1">The sequence shown here is derived from an EMBL/GenBank/DDBJ whole genome shotgun (WGS) entry which is preliminary data.</text>
</comment>
<reference evidence="1 2" key="1">
    <citation type="journal article" date="2011" name="BMC Genomics">
        <title>Genome sequencing reveals diversification of virulence factor content and possible host adaptation in distinct subpopulations of Salmonella enterica.</title>
        <authorList>
            <person name="den Bakker H.C."/>
            <person name="Moreno Switt A.I."/>
            <person name="Govoni G."/>
            <person name="Cummings C.A."/>
            <person name="Ranieri M.L."/>
            <person name="Degoricija L."/>
            <person name="Hoelzer K."/>
            <person name="Rodriguez-Rivera L.D."/>
            <person name="Brown S."/>
            <person name="Bolchacova E."/>
            <person name="Furtado M.R."/>
            <person name="Wiedmann M."/>
        </authorList>
    </citation>
    <scope>NUCLEOTIDE SEQUENCE [LARGE SCALE GENOMIC DNA]</scope>
    <source>
        <strain evidence="1 2">A4-669</strain>
    </source>
</reference>
<protein>
    <submittedName>
        <fullName evidence="1">Uncharacterized protein</fullName>
    </submittedName>
</protein>
<organism evidence="1 2">
    <name type="scientific">Salmonella enterica subsp. enterica serovar Adelaide str. A4-669</name>
    <dbReference type="NCBI Taxonomy" id="913063"/>
    <lineage>
        <taxon>Bacteria</taxon>
        <taxon>Pseudomonadati</taxon>
        <taxon>Pseudomonadota</taxon>
        <taxon>Gammaproteobacteria</taxon>
        <taxon>Enterobacterales</taxon>
        <taxon>Enterobacteriaceae</taxon>
        <taxon>Salmonella</taxon>
    </lineage>
</organism>
<gene>
    <name evidence="1" type="ORF">LTSEADE_0934</name>
</gene>
<accession>A0A6C8GSB1</accession>
<name>A0A6C8GSB1_SALET</name>
<dbReference type="Proteomes" id="UP000004906">
    <property type="component" value="Unassembled WGS sequence"/>
</dbReference>
<dbReference type="EMBL" id="AFCI01000332">
    <property type="protein sequence ID" value="EHC40164.1"/>
    <property type="molecule type" value="Genomic_DNA"/>
</dbReference>
<evidence type="ECO:0000313" key="2">
    <source>
        <dbReference type="Proteomes" id="UP000004906"/>
    </source>
</evidence>